<proteinExistence type="predicted"/>
<keyword evidence="1" id="KW-0418">Kinase</keyword>
<keyword evidence="2" id="KW-1185">Reference proteome</keyword>
<dbReference type="Proteomes" id="UP001246858">
    <property type="component" value="Unassembled WGS sequence"/>
</dbReference>
<reference evidence="1" key="1">
    <citation type="submission" date="2023-07" db="EMBL/GenBank/DDBJ databases">
        <title>Sorghum-associated microbial communities from plants grown in Nebraska, USA.</title>
        <authorList>
            <person name="Schachtman D."/>
        </authorList>
    </citation>
    <scope>NUCLEOTIDE SEQUENCE</scope>
    <source>
        <strain evidence="1">2697</strain>
    </source>
</reference>
<comment type="caution">
    <text evidence="1">The sequence shown here is derived from an EMBL/GenBank/DDBJ whole genome shotgun (WGS) entry which is preliminary data.</text>
</comment>
<gene>
    <name evidence="1" type="ORF">J2X78_004765</name>
</gene>
<keyword evidence="1" id="KW-0808">Transferase</keyword>
<dbReference type="EMBL" id="JAVDTF010000006">
    <property type="protein sequence ID" value="MDR6786172.1"/>
    <property type="molecule type" value="Genomic_DNA"/>
</dbReference>
<name>A0ACC6L474_9SPHI</name>
<evidence type="ECO:0000313" key="1">
    <source>
        <dbReference type="EMBL" id="MDR6786172.1"/>
    </source>
</evidence>
<evidence type="ECO:0000313" key="2">
    <source>
        <dbReference type="Proteomes" id="UP001246858"/>
    </source>
</evidence>
<protein>
    <submittedName>
        <fullName evidence="1">Sugar (Pentulose or hexulose) kinase</fullName>
    </submittedName>
</protein>
<organism evidence="1 2">
    <name type="scientific">Pedobacter africanus</name>
    <dbReference type="NCBI Taxonomy" id="151894"/>
    <lineage>
        <taxon>Bacteria</taxon>
        <taxon>Pseudomonadati</taxon>
        <taxon>Bacteroidota</taxon>
        <taxon>Sphingobacteriia</taxon>
        <taxon>Sphingobacteriales</taxon>
        <taxon>Sphingobacteriaceae</taxon>
        <taxon>Pedobacter</taxon>
    </lineage>
</organism>
<sequence>MEVKMKAVPVIAVFDVGKTNKKLFLFDEQYKIVFERSARFTETVDEDGDPCENLESLRLSVFDSLREVFKNPAFEIRAINFATYGASFVYVDEDGKPLAPLYNYLKEYPKALQNQFYAAYGGEAEFSHRAASPVLGSLNSGMQLYRVKYEKPELFRQIRYALHLPQYLSYLISGEAYSDLTSIGCHTNLWDFTRNDYHEWVRKEGIIDKLAPIVPSDSVIPAAFPGNNYAVGAGFHDSSAALVPYLINFHEPFILLSTGTWCISLNPFNSIPLTADELENDCLCYLQYEGKPVKASRLFAGYEHEQQVKRIAAHFGTDVIAYRSVPYDPQLITTLQQANQSDRSEEQRGGGLKESAFGKRDLSQFVSDTAAYHQLMLDLVNQQYISTNRVLQGTAAKRIFVDGGFSKNVIFMNLLAAAFPQLEVFAAYMAQATAVGAALAIHKSWNTKPLPNDIVELKYYAAGTVLS</sequence>
<accession>A0ACC6L474</accession>